<dbReference type="InterPro" id="IPR008928">
    <property type="entry name" value="6-hairpin_glycosidase_sf"/>
</dbReference>
<dbReference type="OrthoDB" id="9766708at2"/>
<dbReference type="PRINTS" id="PR00735">
    <property type="entry name" value="GLHYDRLASE8"/>
</dbReference>
<accession>A0A2S9QJY9</accession>
<evidence type="ECO:0000313" key="9">
    <source>
        <dbReference type="EMBL" id="PRH89655.1"/>
    </source>
</evidence>
<dbReference type="Gene3D" id="1.50.10.10">
    <property type="match status" value="1"/>
</dbReference>
<dbReference type="InterPro" id="IPR002037">
    <property type="entry name" value="Glyco_hydro_8"/>
</dbReference>
<evidence type="ECO:0000256" key="2">
    <source>
        <dbReference type="ARBA" id="ARBA00009209"/>
    </source>
</evidence>
<dbReference type="Proteomes" id="UP000237682">
    <property type="component" value="Unassembled WGS sequence"/>
</dbReference>
<comment type="similarity">
    <text evidence="2">Belongs to the glycosyl hydrolase 8 (cellulase D) family.</text>
</comment>
<dbReference type="EC" id="3.2.1.4" evidence="3"/>
<evidence type="ECO:0000313" key="10">
    <source>
        <dbReference type="Proteomes" id="UP000237682"/>
    </source>
</evidence>
<evidence type="ECO:0000256" key="3">
    <source>
        <dbReference type="ARBA" id="ARBA00012601"/>
    </source>
</evidence>
<keyword evidence="4" id="KW-0378">Hydrolase</keyword>
<dbReference type="EMBL" id="PUEJ01000001">
    <property type="protein sequence ID" value="PRH89655.1"/>
    <property type="molecule type" value="Genomic_DNA"/>
</dbReference>
<evidence type="ECO:0000256" key="6">
    <source>
        <dbReference type="ARBA" id="ARBA00023295"/>
    </source>
</evidence>
<name>A0A2S9QJY9_9HYPH</name>
<evidence type="ECO:0000256" key="7">
    <source>
        <dbReference type="ARBA" id="ARBA00023326"/>
    </source>
</evidence>
<organism evidence="9 10">
    <name type="scientific">Labrys okinawensis</name>
    <dbReference type="NCBI Taxonomy" id="346911"/>
    <lineage>
        <taxon>Bacteria</taxon>
        <taxon>Pseudomonadati</taxon>
        <taxon>Pseudomonadota</taxon>
        <taxon>Alphaproteobacteria</taxon>
        <taxon>Hyphomicrobiales</taxon>
        <taxon>Xanthobacteraceae</taxon>
        <taxon>Labrys</taxon>
    </lineage>
</organism>
<dbReference type="SUPFAM" id="SSF48208">
    <property type="entry name" value="Six-hairpin glycosidases"/>
    <property type="match status" value="1"/>
</dbReference>
<keyword evidence="7" id="KW-0624">Polysaccharide degradation</keyword>
<evidence type="ECO:0000256" key="8">
    <source>
        <dbReference type="SAM" id="MobiDB-lite"/>
    </source>
</evidence>
<keyword evidence="5" id="KW-0136">Cellulose degradation</keyword>
<dbReference type="GO" id="GO:0008810">
    <property type="term" value="F:cellulase activity"/>
    <property type="evidence" value="ECO:0007669"/>
    <property type="project" value="UniProtKB-EC"/>
</dbReference>
<feature type="region of interest" description="Disordered" evidence="8">
    <location>
        <begin position="1"/>
        <end position="24"/>
    </location>
</feature>
<dbReference type="AlphaFoldDB" id="A0A2S9QJY9"/>
<keyword evidence="7" id="KW-0119">Carbohydrate metabolism</keyword>
<evidence type="ECO:0000256" key="5">
    <source>
        <dbReference type="ARBA" id="ARBA00023001"/>
    </source>
</evidence>
<protein>
    <recommendedName>
        <fullName evidence="3">cellulase</fullName>
        <ecNumber evidence="3">3.2.1.4</ecNumber>
    </recommendedName>
</protein>
<keyword evidence="10" id="KW-1185">Reference proteome</keyword>
<comment type="caution">
    <text evidence="9">The sequence shown here is derived from an EMBL/GenBank/DDBJ whole genome shotgun (WGS) entry which is preliminary data.</text>
</comment>
<evidence type="ECO:0000256" key="4">
    <source>
        <dbReference type="ARBA" id="ARBA00022801"/>
    </source>
</evidence>
<sequence>MLTASQGGAASFGQPAKPGTLSTEQWQSWRDRFVTLDGRVIDTANKSISHSEGQGYGLLLSVLALDRATFTRIWTFTHNEMLLRDDGLAVWRWDPDSKPHVTDVNNAADGDILIAYALALGGNLWEVSSWTETSRNMAEAIGQRLVRRVGAHTVLMPGVKGFGPQDRPDGPVLNLSYWIFEALPVLARLAPNTDWKALAASGEGLIRDARFGSAELPADWISLKSAKPALATGFEPRFSYDAVRIPLYLLRAGNNDQALLKPFAKAWGNGTAAPPIFDLAGDKQIGAMDDPGYRMIGAVLQCALDHKPVPTELRSPKLEVYYPATLYLLALSAVAQHYPECL</sequence>
<comment type="catalytic activity">
    <reaction evidence="1">
        <text>Endohydrolysis of (1-&gt;4)-beta-D-glucosidic linkages in cellulose, lichenin and cereal beta-D-glucans.</text>
        <dbReference type="EC" id="3.2.1.4"/>
    </reaction>
</comment>
<evidence type="ECO:0000256" key="1">
    <source>
        <dbReference type="ARBA" id="ARBA00000966"/>
    </source>
</evidence>
<dbReference type="Pfam" id="PF01270">
    <property type="entry name" value="Glyco_hydro_8"/>
    <property type="match status" value="1"/>
</dbReference>
<dbReference type="InterPro" id="IPR012341">
    <property type="entry name" value="6hp_glycosidase-like_sf"/>
</dbReference>
<keyword evidence="6" id="KW-0326">Glycosidase</keyword>
<reference evidence="9 10" key="1">
    <citation type="submission" date="2018-02" db="EMBL/GenBank/DDBJ databases">
        <title>Whole genome sequencing of endophytic bacterium.</title>
        <authorList>
            <person name="Eedara R."/>
            <person name="Podile A.R."/>
        </authorList>
    </citation>
    <scope>NUCLEOTIDE SEQUENCE [LARGE SCALE GENOMIC DNA]</scope>
    <source>
        <strain evidence="9 10">RP1T</strain>
    </source>
</reference>
<proteinExistence type="inferred from homology"/>
<dbReference type="GO" id="GO:0030245">
    <property type="term" value="P:cellulose catabolic process"/>
    <property type="evidence" value="ECO:0007669"/>
    <property type="project" value="UniProtKB-KW"/>
</dbReference>
<gene>
    <name evidence="9" type="ORF">C5L14_00040</name>
</gene>